<organism evidence="1">
    <name type="scientific">Anguilla anguilla</name>
    <name type="common">European freshwater eel</name>
    <name type="synonym">Muraena anguilla</name>
    <dbReference type="NCBI Taxonomy" id="7936"/>
    <lineage>
        <taxon>Eukaryota</taxon>
        <taxon>Metazoa</taxon>
        <taxon>Chordata</taxon>
        <taxon>Craniata</taxon>
        <taxon>Vertebrata</taxon>
        <taxon>Euteleostomi</taxon>
        <taxon>Actinopterygii</taxon>
        <taxon>Neopterygii</taxon>
        <taxon>Teleostei</taxon>
        <taxon>Anguilliformes</taxon>
        <taxon>Anguillidae</taxon>
        <taxon>Anguilla</taxon>
    </lineage>
</organism>
<sequence>MKATSYKCVFRCFLKVSTVPTDLASKGRYLSSSFGAIFSKAHFEFSPKF</sequence>
<accession>A0A0E9WKH8</accession>
<reference evidence="1" key="2">
    <citation type="journal article" date="2015" name="Fish Shellfish Immunol.">
        <title>Early steps in the European eel (Anguilla anguilla)-Vibrio vulnificus interaction in the gills: Role of the RtxA13 toxin.</title>
        <authorList>
            <person name="Callol A."/>
            <person name="Pajuelo D."/>
            <person name="Ebbesson L."/>
            <person name="Teles M."/>
            <person name="MacKenzie S."/>
            <person name="Amaro C."/>
        </authorList>
    </citation>
    <scope>NUCLEOTIDE SEQUENCE</scope>
</reference>
<reference evidence="1" key="1">
    <citation type="submission" date="2014-11" db="EMBL/GenBank/DDBJ databases">
        <authorList>
            <person name="Amaro Gonzalez C."/>
        </authorList>
    </citation>
    <scope>NUCLEOTIDE SEQUENCE</scope>
</reference>
<name>A0A0E9WKH8_ANGAN</name>
<evidence type="ECO:0000313" key="1">
    <source>
        <dbReference type="EMBL" id="JAH90776.1"/>
    </source>
</evidence>
<dbReference type="AlphaFoldDB" id="A0A0E9WKH8"/>
<proteinExistence type="predicted"/>
<dbReference type="EMBL" id="GBXM01017801">
    <property type="protein sequence ID" value="JAH90776.1"/>
    <property type="molecule type" value="Transcribed_RNA"/>
</dbReference>
<protein>
    <submittedName>
        <fullName evidence="1">Uncharacterized protein</fullName>
    </submittedName>
</protein>